<gene>
    <name evidence="3" type="ORF">ABMA28_000561</name>
</gene>
<keyword evidence="1" id="KW-0812">Transmembrane</keyword>
<organism evidence="3 4">
    <name type="scientific">Loxostege sticticalis</name>
    <name type="common">Beet webworm moth</name>
    <dbReference type="NCBI Taxonomy" id="481309"/>
    <lineage>
        <taxon>Eukaryota</taxon>
        <taxon>Metazoa</taxon>
        <taxon>Ecdysozoa</taxon>
        <taxon>Arthropoda</taxon>
        <taxon>Hexapoda</taxon>
        <taxon>Insecta</taxon>
        <taxon>Pterygota</taxon>
        <taxon>Neoptera</taxon>
        <taxon>Endopterygota</taxon>
        <taxon>Lepidoptera</taxon>
        <taxon>Glossata</taxon>
        <taxon>Ditrysia</taxon>
        <taxon>Pyraloidea</taxon>
        <taxon>Crambidae</taxon>
        <taxon>Pyraustinae</taxon>
        <taxon>Loxostege</taxon>
    </lineage>
</organism>
<dbReference type="EMBL" id="JBEDNZ010000001">
    <property type="protein sequence ID" value="KAL0852360.1"/>
    <property type="molecule type" value="Genomic_DNA"/>
</dbReference>
<accession>A0ABD0TSN3</accession>
<reference evidence="3 4" key="1">
    <citation type="submission" date="2024-06" db="EMBL/GenBank/DDBJ databases">
        <title>A chromosome-level genome assembly of beet webworm, Loxostege sticticalis.</title>
        <authorList>
            <person name="Zhang Y."/>
        </authorList>
    </citation>
    <scope>NUCLEOTIDE SEQUENCE [LARGE SCALE GENOMIC DNA]</scope>
    <source>
        <strain evidence="3">AQ028</strain>
        <tissue evidence="3">Male pupae</tissue>
    </source>
</reference>
<feature type="chain" id="PRO_5044723076" description="Right handed beta helix domain-containing protein" evidence="2">
    <location>
        <begin position="20"/>
        <end position="439"/>
    </location>
</feature>
<dbReference type="Gene3D" id="3.80.10.10">
    <property type="entry name" value="Ribonuclease Inhibitor"/>
    <property type="match status" value="1"/>
</dbReference>
<dbReference type="EMBL" id="JBEDNZ010000001">
    <property type="protein sequence ID" value="KAL0852361.1"/>
    <property type="molecule type" value="Genomic_DNA"/>
</dbReference>
<evidence type="ECO:0000256" key="1">
    <source>
        <dbReference type="SAM" id="Phobius"/>
    </source>
</evidence>
<sequence length="439" mass="49241">MRRSTWWPLLLALLAPTFAQSPVPTICAEEFCRCDSFTRVICDCTAADNEVTLRPNGAYSVPSTTTGIIINGCARVHFLAETARNLIQLRTVELTNVGHVVINDHALAWSPFSRENEMQPGIRIVIRNSTINDISSYAIQGRVNDILISDSTIDNMRPFAFSSLRGVRNVELTNNVFRNIAIQAFKQFTAVNFILRGGSIENLPSRFLSDVEVTDLFHMDGVAVGHISSLAFFVNSPKRVLIESNTIDTLEADGFHMVSHGSITFRNNSVTTLRKNSFLGFTVAPEITSVKGRLEILIDNNTITNLTPVSLIYNRTTLNLRVDGLNLNVPCTCELAEEWRVLVREQGVINCWYDLEGHFISVPTFVDSRCGTFKQTFWIFVVIGVLVVVIIASIVTFIIVRRENEKKKKVQIVLPDGKTYRETEFHIVVERAELLTTDL</sequence>
<dbReference type="AlphaFoldDB" id="A0ABD0TSN3"/>
<keyword evidence="2" id="KW-0732">Signal</keyword>
<dbReference type="SUPFAM" id="SSF51126">
    <property type="entry name" value="Pectin lyase-like"/>
    <property type="match status" value="1"/>
</dbReference>
<evidence type="ECO:0000313" key="3">
    <source>
        <dbReference type="EMBL" id="KAL0852360.1"/>
    </source>
</evidence>
<feature type="transmembrane region" description="Helical" evidence="1">
    <location>
        <begin position="377"/>
        <end position="400"/>
    </location>
</feature>
<comment type="caution">
    <text evidence="3">The sequence shown here is derived from an EMBL/GenBank/DDBJ whole genome shotgun (WGS) entry which is preliminary data.</text>
</comment>
<protein>
    <recommendedName>
        <fullName evidence="5">Right handed beta helix domain-containing protein</fullName>
    </recommendedName>
</protein>
<proteinExistence type="predicted"/>
<dbReference type="Proteomes" id="UP001549921">
    <property type="component" value="Unassembled WGS sequence"/>
</dbReference>
<evidence type="ECO:0008006" key="5">
    <source>
        <dbReference type="Google" id="ProtNLM"/>
    </source>
</evidence>
<name>A0ABD0TSN3_LOXSC</name>
<evidence type="ECO:0000313" key="4">
    <source>
        <dbReference type="Proteomes" id="UP001549921"/>
    </source>
</evidence>
<dbReference type="InterPro" id="IPR011050">
    <property type="entry name" value="Pectin_lyase_fold/virulence"/>
</dbReference>
<feature type="signal peptide" evidence="2">
    <location>
        <begin position="1"/>
        <end position="19"/>
    </location>
</feature>
<keyword evidence="1" id="KW-0472">Membrane</keyword>
<keyword evidence="1" id="KW-1133">Transmembrane helix</keyword>
<evidence type="ECO:0000256" key="2">
    <source>
        <dbReference type="SAM" id="SignalP"/>
    </source>
</evidence>
<dbReference type="InterPro" id="IPR032675">
    <property type="entry name" value="LRR_dom_sf"/>
</dbReference>